<feature type="region of interest" description="Disordered" evidence="3">
    <location>
        <begin position="197"/>
        <end position="228"/>
    </location>
</feature>
<dbReference type="SMART" id="SM00066">
    <property type="entry name" value="GAL4"/>
    <property type="match status" value="1"/>
</dbReference>
<evidence type="ECO:0000259" key="4">
    <source>
        <dbReference type="PROSITE" id="PS50048"/>
    </source>
</evidence>
<evidence type="ECO:0000256" key="2">
    <source>
        <dbReference type="ARBA" id="ARBA00023242"/>
    </source>
</evidence>
<sequence length="445" mass="48658">MVTECELRYLSCGTLLSAKTIEPKTNRTKRNSSHDAAHEDHRKRPRNRTTQSCLNCHASKRMCDRKRPACGRCVQLGLTGLCVYEIDDPTQRGGTQDDSSQLRQRVAELEGVIREMKNKPHPRWVQSGSNSESEKWQSRQQTYAAHGSVDSSDTGNTSAPLSPTLAESPSDTSSSSAQSACIPPPPYVFSSSELTHIPADTTLNPNPPHMRNPYHTAPSPASEMSSALTTPTDEVSACAPAIVGDQHASADDFDFSSMFTSYPDLISYNEGFSHAERPPRPRLHPVTIPQYNKTCLTAHQSASPDEDRHCGCLNEPSSYNAVLELSLRLRRAADYLSRSGNHHMGARCLLHQRVAELDTFATNALGNMSSPVEESPRSRPMTNSLGGAMTIPTNAYTANSRRPPLPPPALPGQPHHALHPLDTLPTSPPTFGDGFSSWRGLGMMR</sequence>
<dbReference type="OrthoDB" id="2269373at2759"/>
<reference evidence="6" key="2">
    <citation type="submission" date="2015-01" db="EMBL/GenBank/DDBJ databases">
        <title>Evolutionary Origins and Diversification of the Mycorrhizal Mutualists.</title>
        <authorList>
            <consortium name="DOE Joint Genome Institute"/>
            <consortium name="Mycorrhizal Genomics Consortium"/>
            <person name="Kohler A."/>
            <person name="Kuo A."/>
            <person name="Nagy L.G."/>
            <person name="Floudas D."/>
            <person name="Copeland A."/>
            <person name="Barry K.W."/>
            <person name="Cichocki N."/>
            <person name="Veneault-Fourrey C."/>
            <person name="LaButti K."/>
            <person name="Lindquist E.A."/>
            <person name="Lipzen A."/>
            <person name="Lundell T."/>
            <person name="Morin E."/>
            <person name="Murat C."/>
            <person name="Riley R."/>
            <person name="Ohm R."/>
            <person name="Sun H."/>
            <person name="Tunlid A."/>
            <person name="Henrissat B."/>
            <person name="Grigoriev I.V."/>
            <person name="Hibbett D.S."/>
            <person name="Martin F."/>
        </authorList>
    </citation>
    <scope>NUCLEOTIDE SEQUENCE [LARGE SCALE GENOMIC DNA]</scope>
    <source>
        <strain evidence="6">F 1598</strain>
    </source>
</reference>
<evidence type="ECO:0000313" key="5">
    <source>
        <dbReference type="EMBL" id="KIM75489.1"/>
    </source>
</evidence>
<dbReference type="InParanoid" id="A0A0C3F654"/>
<protein>
    <recommendedName>
        <fullName evidence="4">Zn(2)-C6 fungal-type domain-containing protein</fullName>
    </recommendedName>
</protein>
<evidence type="ECO:0000256" key="1">
    <source>
        <dbReference type="ARBA" id="ARBA00004123"/>
    </source>
</evidence>
<dbReference type="SUPFAM" id="SSF57701">
    <property type="entry name" value="Zn2/Cys6 DNA-binding domain"/>
    <property type="match status" value="1"/>
</dbReference>
<dbReference type="GO" id="GO:0000981">
    <property type="term" value="F:DNA-binding transcription factor activity, RNA polymerase II-specific"/>
    <property type="evidence" value="ECO:0007669"/>
    <property type="project" value="InterPro"/>
</dbReference>
<dbReference type="Proteomes" id="UP000054166">
    <property type="component" value="Unassembled WGS sequence"/>
</dbReference>
<feature type="region of interest" description="Disordered" evidence="3">
    <location>
        <begin position="113"/>
        <end position="181"/>
    </location>
</feature>
<accession>A0A0C3F654</accession>
<dbReference type="GO" id="GO:0008270">
    <property type="term" value="F:zinc ion binding"/>
    <property type="evidence" value="ECO:0007669"/>
    <property type="project" value="InterPro"/>
</dbReference>
<evidence type="ECO:0000313" key="6">
    <source>
        <dbReference type="Proteomes" id="UP000054166"/>
    </source>
</evidence>
<evidence type="ECO:0000256" key="3">
    <source>
        <dbReference type="SAM" id="MobiDB-lite"/>
    </source>
</evidence>
<dbReference type="InterPro" id="IPR036864">
    <property type="entry name" value="Zn2-C6_fun-type_DNA-bd_sf"/>
</dbReference>
<feature type="compositionally biased region" description="Low complexity" evidence="3">
    <location>
        <begin position="166"/>
        <end position="181"/>
    </location>
</feature>
<dbReference type="GO" id="GO:0005634">
    <property type="term" value="C:nucleus"/>
    <property type="evidence" value="ECO:0007669"/>
    <property type="project" value="UniProtKB-SubCell"/>
</dbReference>
<dbReference type="CDD" id="cd00067">
    <property type="entry name" value="GAL4"/>
    <property type="match status" value="1"/>
</dbReference>
<feature type="compositionally biased region" description="Basic and acidic residues" evidence="3">
    <location>
        <begin position="32"/>
        <end position="42"/>
    </location>
</feature>
<keyword evidence="2" id="KW-0539">Nucleus</keyword>
<keyword evidence="6" id="KW-1185">Reference proteome</keyword>
<dbReference type="PROSITE" id="PS00463">
    <property type="entry name" value="ZN2_CY6_FUNGAL_1"/>
    <property type="match status" value="1"/>
</dbReference>
<dbReference type="PANTHER" id="PTHR31001">
    <property type="entry name" value="UNCHARACTERIZED TRANSCRIPTIONAL REGULATORY PROTEIN"/>
    <property type="match status" value="1"/>
</dbReference>
<dbReference type="Gene3D" id="4.10.240.10">
    <property type="entry name" value="Zn(2)-C6 fungal-type DNA-binding domain"/>
    <property type="match status" value="1"/>
</dbReference>
<dbReference type="InterPro" id="IPR050613">
    <property type="entry name" value="Sec_Metabolite_Reg"/>
</dbReference>
<feature type="region of interest" description="Disordered" evidence="3">
    <location>
        <begin position="397"/>
        <end position="445"/>
    </location>
</feature>
<name>A0A0C3F654_PILCF</name>
<dbReference type="PANTHER" id="PTHR31001:SF81">
    <property type="entry name" value="ZN(II)2CYS6 TRANSCRIPTION FACTOR"/>
    <property type="match status" value="1"/>
</dbReference>
<dbReference type="HOGENOM" id="CLU_733765_0_0_1"/>
<dbReference type="InterPro" id="IPR001138">
    <property type="entry name" value="Zn2Cys6_DnaBD"/>
</dbReference>
<comment type="subcellular location">
    <subcellularLocation>
        <location evidence="1">Nucleus</location>
    </subcellularLocation>
</comment>
<organism evidence="5 6">
    <name type="scientific">Piloderma croceum (strain F 1598)</name>
    <dbReference type="NCBI Taxonomy" id="765440"/>
    <lineage>
        <taxon>Eukaryota</taxon>
        <taxon>Fungi</taxon>
        <taxon>Dikarya</taxon>
        <taxon>Basidiomycota</taxon>
        <taxon>Agaricomycotina</taxon>
        <taxon>Agaricomycetes</taxon>
        <taxon>Agaricomycetidae</taxon>
        <taxon>Atheliales</taxon>
        <taxon>Atheliaceae</taxon>
        <taxon>Piloderma</taxon>
    </lineage>
</organism>
<proteinExistence type="predicted"/>
<dbReference type="Pfam" id="PF00172">
    <property type="entry name" value="Zn_clus"/>
    <property type="match status" value="1"/>
</dbReference>
<dbReference type="EMBL" id="KN833046">
    <property type="protein sequence ID" value="KIM75489.1"/>
    <property type="molecule type" value="Genomic_DNA"/>
</dbReference>
<dbReference type="STRING" id="765440.A0A0C3F654"/>
<dbReference type="PROSITE" id="PS50048">
    <property type="entry name" value="ZN2_CY6_FUNGAL_2"/>
    <property type="match status" value="1"/>
</dbReference>
<feature type="domain" description="Zn(2)-C6 fungal-type" evidence="4">
    <location>
        <begin position="52"/>
        <end position="84"/>
    </location>
</feature>
<feature type="region of interest" description="Disordered" evidence="3">
    <location>
        <begin position="23"/>
        <end position="49"/>
    </location>
</feature>
<reference evidence="5 6" key="1">
    <citation type="submission" date="2014-04" db="EMBL/GenBank/DDBJ databases">
        <authorList>
            <consortium name="DOE Joint Genome Institute"/>
            <person name="Kuo A."/>
            <person name="Tarkka M."/>
            <person name="Buscot F."/>
            <person name="Kohler A."/>
            <person name="Nagy L.G."/>
            <person name="Floudas D."/>
            <person name="Copeland A."/>
            <person name="Barry K.W."/>
            <person name="Cichocki N."/>
            <person name="Veneault-Fourrey C."/>
            <person name="LaButti K."/>
            <person name="Lindquist E.A."/>
            <person name="Lipzen A."/>
            <person name="Lundell T."/>
            <person name="Morin E."/>
            <person name="Murat C."/>
            <person name="Sun H."/>
            <person name="Tunlid A."/>
            <person name="Henrissat B."/>
            <person name="Grigoriev I.V."/>
            <person name="Hibbett D.S."/>
            <person name="Martin F."/>
            <person name="Nordberg H.P."/>
            <person name="Cantor M.N."/>
            <person name="Hua S.X."/>
        </authorList>
    </citation>
    <scope>NUCLEOTIDE SEQUENCE [LARGE SCALE GENOMIC DNA]</scope>
    <source>
        <strain evidence="5 6">F 1598</strain>
    </source>
</reference>
<gene>
    <name evidence="5" type="ORF">PILCRDRAFT_672544</name>
</gene>
<dbReference type="AlphaFoldDB" id="A0A0C3F654"/>
<feature type="compositionally biased region" description="Polar residues" evidence="3">
    <location>
        <begin position="138"/>
        <end position="161"/>
    </location>
</feature>